<dbReference type="InParanoid" id="G0P868"/>
<dbReference type="Proteomes" id="UP000008068">
    <property type="component" value="Unassembled WGS sequence"/>
</dbReference>
<keyword evidence="3" id="KW-1185">Reference proteome</keyword>
<evidence type="ECO:0000256" key="1">
    <source>
        <dbReference type="SAM" id="MobiDB-lite"/>
    </source>
</evidence>
<proteinExistence type="predicted"/>
<name>G0P868_CAEBE</name>
<feature type="region of interest" description="Disordered" evidence="1">
    <location>
        <begin position="1"/>
        <end position="24"/>
    </location>
</feature>
<gene>
    <name evidence="2" type="ORF">CAEBREN_19048</name>
</gene>
<sequence>MASERSMAIHRRVNGMEKRREIQNGDSKFVKRKCFGAKHRILEGSTELHPMVQEALMKGMKERDPSSSPSSQ</sequence>
<evidence type="ECO:0000313" key="3">
    <source>
        <dbReference type="Proteomes" id="UP000008068"/>
    </source>
</evidence>
<accession>G0P868</accession>
<protein>
    <submittedName>
        <fullName evidence="2">Uncharacterized protein</fullName>
    </submittedName>
</protein>
<dbReference type="EMBL" id="GL380127">
    <property type="protein sequence ID" value="EGT47631.1"/>
    <property type="molecule type" value="Genomic_DNA"/>
</dbReference>
<organism evidence="3">
    <name type="scientific">Caenorhabditis brenneri</name>
    <name type="common">Nematode worm</name>
    <dbReference type="NCBI Taxonomy" id="135651"/>
    <lineage>
        <taxon>Eukaryota</taxon>
        <taxon>Metazoa</taxon>
        <taxon>Ecdysozoa</taxon>
        <taxon>Nematoda</taxon>
        <taxon>Chromadorea</taxon>
        <taxon>Rhabditida</taxon>
        <taxon>Rhabditina</taxon>
        <taxon>Rhabditomorpha</taxon>
        <taxon>Rhabditoidea</taxon>
        <taxon>Rhabditidae</taxon>
        <taxon>Peloderinae</taxon>
        <taxon>Caenorhabditis</taxon>
    </lineage>
</organism>
<dbReference type="HOGENOM" id="CLU_2724474_0_0_1"/>
<feature type="compositionally biased region" description="Basic and acidic residues" evidence="1">
    <location>
        <begin position="14"/>
        <end position="23"/>
    </location>
</feature>
<evidence type="ECO:0000313" key="2">
    <source>
        <dbReference type="EMBL" id="EGT47631.1"/>
    </source>
</evidence>
<reference evidence="3" key="1">
    <citation type="submission" date="2011-07" db="EMBL/GenBank/DDBJ databases">
        <authorList>
            <consortium name="Caenorhabditis brenneri Sequencing and Analysis Consortium"/>
            <person name="Wilson R.K."/>
        </authorList>
    </citation>
    <scope>NUCLEOTIDE SEQUENCE [LARGE SCALE GENOMIC DNA]</scope>
    <source>
        <strain evidence="3">PB2801</strain>
    </source>
</reference>
<dbReference type="AlphaFoldDB" id="G0P868"/>